<protein>
    <recommendedName>
        <fullName evidence="5">Adenine DNA glycosylase</fullName>
        <ecNumber evidence="4">3.2.2.31</ecNumber>
    </recommendedName>
</protein>
<dbReference type="GO" id="GO:0000701">
    <property type="term" value="F:purine-specific mismatch base pair DNA N-glycosylase activity"/>
    <property type="evidence" value="ECO:0007669"/>
    <property type="project" value="UniProtKB-EC"/>
</dbReference>
<evidence type="ECO:0000256" key="8">
    <source>
        <dbReference type="ARBA" id="ARBA00022763"/>
    </source>
</evidence>
<name>A0A366K658_9BIFI</name>
<dbReference type="GO" id="GO:0035485">
    <property type="term" value="F:adenine/guanine mispair binding"/>
    <property type="evidence" value="ECO:0007669"/>
    <property type="project" value="TreeGrafter"/>
</dbReference>
<evidence type="ECO:0000256" key="13">
    <source>
        <dbReference type="ARBA" id="ARBA00023295"/>
    </source>
</evidence>
<dbReference type="InterPro" id="IPR044298">
    <property type="entry name" value="MIG/MutY"/>
</dbReference>
<evidence type="ECO:0000256" key="1">
    <source>
        <dbReference type="ARBA" id="ARBA00000843"/>
    </source>
</evidence>
<keyword evidence="10" id="KW-0408">Iron</keyword>
<dbReference type="EMBL" id="PDCG01000013">
    <property type="protein sequence ID" value="RBP97225.1"/>
    <property type="molecule type" value="Genomic_DNA"/>
</dbReference>
<dbReference type="InterPro" id="IPR023170">
    <property type="entry name" value="HhH_base_excis_C"/>
</dbReference>
<evidence type="ECO:0000256" key="12">
    <source>
        <dbReference type="ARBA" id="ARBA00023204"/>
    </source>
</evidence>
<evidence type="ECO:0000256" key="7">
    <source>
        <dbReference type="ARBA" id="ARBA00022723"/>
    </source>
</evidence>
<dbReference type="InterPro" id="IPR003651">
    <property type="entry name" value="Endonuclease3_FeS-loop_motif"/>
</dbReference>
<evidence type="ECO:0000256" key="4">
    <source>
        <dbReference type="ARBA" id="ARBA00012045"/>
    </source>
</evidence>
<dbReference type="InterPro" id="IPR011257">
    <property type="entry name" value="DNA_glycosylase"/>
</dbReference>
<keyword evidence="13" id="KW-0326">Glycosidase</keyword>
<dbReference type="Pfam" id="PF00730">
    <property type="entry name" value="HhH-GPD"/>
    <property type="match status" value="1"/>
</dbReference>
<keyword evidence="9" id="KW-0378">Hydrolase</keyword>
<dbReference type="InterPro" id="IPR000445">
    <property type="entry name" value="HhH_motif"/>
</dbReference>
<keyword evidence="12" id="KW-0234">DNA repair</keyword>
<evidence type="ECO:0000256" key="2">
    <source>
        <dbReference type="ARBA" id="ARBA00001966"/>
    </source>
</evidence>
<comment type="caution">
    <text evidence="15">The sequence shown here is derived from an EMBL/GenBank/DDBJ whole genome shotgun (WGS) entry which is preliminary data.</text>
</comment>
<dbReference type="GO" id="GO:0006298">
    <property type="term" value="P:mismatch repair"/>
    <property type="evidence" value="ECO:0007669"/>
    <property type="project" value="TreeGrafter"/>
</dbReference>
<keyword evidence="11" id="KW-0411">Iron-sulfur</keyword>
<dbReference type="Gene3D" id="1.10.340.30">
    <property type="entry name" value="Hypothetical protein, domain 2"/>
    <property type="match status" value="1"/>
</dbReference>
<dbReference type="GO" id="GO:0034039">
    <property type="term" value="F:8-oxo-7,8-dihydroguanine DNA N-glycosylase activity"/>
    <property type="evidence" value="ECO:0007669"/>
    <property type="project" value="TreeGrafter"/>
</dbReference>
<accession>A0A366K658</accession>
<sequence>MARESDVTLVKASGPLVSSARRRLFAWWQTEARDLPWRFGRTSPWGVLVSEVMSQQTQMSRVVPYWTAWMEVWPDAAALAGATPAEVIVAWGRLGYPRRALRLQACARAVTEQYQDHLPDDYESLLALPGIGDYTASAVMSFAYNRRIAVIDTNIRRVLSRAFQGVESLGGATSPADRRLANSLLPQDRGDGFGSELETQPPSVKWNQAVMELGATVCTAKNPLCEDCPLAETCLFLAAGRPGLGEKHTRPRQSFTGTNRQVRGKILDALRRQEGSLTRAQAEALWEDQIQLDLCIASLDEDGLIEMAADGSLSLPR</sequence>
<dbReference type="Pfam" id="PF00633">
    <property type="entry name" value="HHH"/>
    <property type="match status" value="1"/>
</dbReference>
<organism evidence="15 16">
    <name type="scientific">Bifidobacterium aemilianum</name>
    <dbReference type="NCBI Taxonomy" id="2493120"/>
    <lineage>
        <taxon>Bacteria</taxon>
        <taxon>Bacillati</taxon>
        <taxon>Actinomycetota</taxon>
        <taxon>Actinomycetes</taxon>
        <taxon>Bifidobacteriales</taxon>
        <taxon>Bifidobacteriaceae</taxon>
        <taxon>Bifidobacterium</taxon>
    </lineage>
</organism>
<evidence type="ECO:0000313" key="16">
    <source>
        <dbReference type="Proteomes" id="UP000252530"/>
    </source>
</evidence>
<dbReference type="AlphaFoldDB" id="A0A366K658"/>
<evidence type="ECO:0000256" key="10">
    <source>
        <dbReference type="ARBA" id="ARBA00023004"/>
    </source>
</evidence>
<dbReference type="Pfam" id="PF10576">
    <property type="entry name" value="EndIII_4Fe-2S"/>
    <property type="match status" value="1"/>
</dbReference>
<dbReference type="PROSITE" id="PS00764">
    <property type="entry name" value="ENDONUCLEASE_III_1"/>
    <property type="match status" value="1"/>
</dbReference>
<dbReference type="GO" id="GO:0051539">
    <property type="term" value="F:4 iron, 4 sulfur cluster binding"/>
    <property type="evidence" value="ECO:0007669"/>
    <property type="project" value="UniProtKB-KW"/>
</dbReference>
<dbReference type="GO" id="GO:0032357">
    <property type="term" value="F:oxidized purine DNA binding"/>
    <property type="evidence" value="ECO:0007669"/>
    <property type="project" value="TreeGrafter"/>
</dbReference>
<dbReference type="InterPro" id="IPR003265">
    <property type="entry name" value="HhH-GPD_domain"/>
</dbReference>
<dbReference type="Gene3D" id="1.10.1670.10">
    <property type="entry name" value="Helix-hairpin-Helix base-excision DNA repair enzymes (C-terminal)"/>
    <property type="match status" value="1"/>
</dbReference>
<dbReference type="PANTHER" id="PTHR42944">
    <property type="entry name" value="ADENINE DNA GLYCOSYLASE"/>
    <property type="match status" value="1"/>
</dbReference>
<evidence type="ECO:0000256" key="3">
    <source>
        <dbReference type="ARBA" id="ARBA00008343"/>
    </source>
</evidence>
<proteinExistence type="inferred from homology"/>
<dbReference type="EC" id="3.2.2.31" evidence="4"/>
<reference evidence="15 16" key="1">
    <citation type="submission" date="2017-10" db="EMBL/GenBank/DDBJ databases">
        <title>Bifidobacterium xylocopum sp. nov. and Bifidobacterium aemilianum sp. nov., from the carpenter bee (Xylocopa violacea) digestive tract.</title>
        <authorList>
            <person name="Alberoni D."/>
            <person name="Baffoni L."/>
            <person name="Di Gioia D."/>
            <person name="Gaggia F."/>
            <person name="Biavati B."/>
        </authorList>
    </citation>
    <scope>NUCLEOTIDE SEQUENCE [LARGE SCALE GENOMIC DNA]</scope>
    <source>
        <strain evidence="15 16">XV10</strain>
    </source>
</reference>
<comment type="similarity">
    <text evidence="3">Belongs to the Nth/MutY family.</text>
</comment>
<dbReference type="SMART" id="SM00478">
    <property type="entry name" value="ENDO3c"/>
    <property type="match status" value="1"/>
</dbReference>
<keyword evidence="8" id="KW-0227">DNA damage</keyword>
<dbReference type="SMART" id="SM00525">
    <property type="entry name" value="FES"/>
    <property type="match status" value="1"/>
</dbReference>
<evidence type="ECO:0000256" key="6">
    <source>
        <dbReference type="ARBA" id="ARBA00022485"/>
    </source>
</evidence>
<dbReference type="RefSeq" id="WP_113860743.1">
    <property type="nucleotide sequence ID" value="NZ_PDCG01000013.1"/>
</dbReference>
<evidence type="ECO:0000256" key="9">
    <source>
        <dbReference type="ARBA" id="ARBA00022801"/>
    </source>
</evidence>
<dbReference type="Proteomes" id="UP000252530">
    <property type="component" value="Unassembled WGS sequence"/>
</dbReference>
<keyword evidence="6" id="KW-0004">4Fe-4S</keyword>
<evidence type="ECO:0000259" key="14">
    <source>
        <dbReference type="SMART" id="SM00478"/>
    </source>
</evidence>
<dbReference type="GO" id="GO:0006284">
    <property type="term" value="P:base-excision repair"/>
    <property type="evidence" value="ECO:0007669"/>
    <property type="project" value="InterPro"/>
</dbReference>
<dbReference type="InterPro" id="IPR004035">
    <property type="entry name" value="Endouclease-III_FeS-bd_BS"/>
</dbReference>
<keyword evidence="16" id="KW-1185">Reference proteome</keyword>
<gene>
    <name evidence="15" type="ORF">CRD60_07950</name>
</gene>
<evidence type="ECO:0000256" key="11">
    <source>
        <dbReference type="ARBA" id="ARBA00023014"/>
    </source>
</evidence>
<keyword evidence="7" id="KW-0479">Metal-binding</keyword>
<comment type="catalytic activity">
    <reaction evidence="1">
        <text>Hydrolyzes free adenine bases from 7,8-dihydro-8-oxoguanine:adenine mismatched double-stranded DNA, leaving an apurinic site.</text>
        <dbReference type="EC" id="3.2.2.31"/>
    </reaction>
</comment>
<dbReference type="CDD" id="cd00056">
    <property type="entry name" value="ENDO3c"/>
    <property type="match status" value="1"/>
</dbReference>
<evidence type="ECO:0000256" key="5">
    <source>
        <dbReference type="ARBA" id="ARBA00022023"/>
    </source>
</evidence>
<comment type="cofactor">
    <cofactor evidence="2">
        <name>[4Fe-4S] cluster</name>
        <dbReference type="ChEBI" id="CHEBI:49883"/>
    </cofactor>
</comment>
<dbReference type="OrthoDB" id="9802365at2"/>
<feature type="domain" description="HhH-GPD" evidence="14">
    <location>
        <begin position="53"/>
        <end position="216"/>
    </location>
</feature>
<dbReference type="GO" id="GO:0046872">
    <property type="term" value="F:metal ion binding"/>
    <property type="evidence" value="ECO:0007669"/>
    <property type="project" value="UniProtKB-KW"/>
</dbReference>
<dbReference type="SUPFAM" id="SSF48150">
    <property type="entry name" value="DNA-glycosylase"/>
    <property type="match status" value="1"/>
</dbReference>
<evidence type="ECO:0000313" key="15">
    <source>
        <dbReference type="EMBL" id="RBP97225.1"/>
    </source>
</evidence>
<dbReference type="PANTHER" id="PTHR42944:SF1">
    <property type="entry name" value="ADENINE DNA GLYCOSYLASE"/>
    <property type="match status" value="1"/>
</dbReference>